<comment type="caution">
    <text evidence="2">The sequence shown here is derived from an EMBL/GenBank/DDBJ whole genome shotgun (WGS) entry which is preliminary data.</text>
</comment>
<dbReference type="InterPro" id="IPR046336">
    <property type="entry name" value="Lon_prtase_N_sf"/>
</dbReference>
<dbReference type="PROSITE" id="PS51787">
    <property type="entry name" value="LON_N"/>
    <property type="match status" value="1"/>
</dbReference>
<gene>
    <name evidence="2" type="ORF">CR938_07935</name>
</gene>
<keyword evidence="2" id="KW-0645">Protease</keyword>
<accession>A0A921P0S1</accession>
<organism evidence="2 3">
    <name type="scientific">Pseudoxanthomonas taiwanensis</name>
    <dbReference type="NCBI Taxonomy" id="176598"/>
    <lineage>
        <taxon>Bacteria</taxon>
        <taxon>Pseudomonadati</taxon>
        <taxon>Pseudomonadota</taxon>
        <taxon>Gammaproteobacteria</taxon>
        <taxon>Lysobacterales</taxon>
        <taxon>Lysobacteraceae</taxon>
        <taxon>Pseudoxanthomonas</taxon>
    </lineage>
</organism>
<dbReference type="OrthoDB" id="8558970at2"/>
<dbReference type="Gene3D" id="1.10.4060.10">
    <property type="entry name" value="BPP1347 like domain"/>
    <property type="match status" value="1"/>
</dbReference>
<feature type="domain" description="Lon N-terminal" evidence="1">
    <location>
        <begin position="24"/>
        <end position="215"/>
    </location>
</feature>
<dbReference type="InterPro" id="IPR003111">
    <property type="entry name" value="Lon_prtase_N"/>
</dbReference>
<dbReference type="SMART" id="SM00464">
    <property type="entry name" value="LON"/>
    <property type="match status" value="1"/>
</dbReference>
<proteinExistence type="predicted"/>
<dbReference type="PANTHER" id="PTHR46732:SF8">
    <property type="entry name" value="ATP-DEPENDENT PROTEASE LA (LON) DOMAIN PROTEIN"/>
    <property type="match status" value="1"/>
</dbReference>
<sequence length="215" mass="23216">MDAAPAPAGLPCRGVPAVATVTDVQTLPLFPLHTVLLPGAPLGLRVFERRYLDLVSDCCRRGTGFGVCLILDGEETGAPATPAAWGVEALIEDFGADAAGLLTLHVRGRRRFHVTGTGVRDNGLLVGQVNWCDPLSPAPARLRPEHAVMGTLLGELLDKVGGEYASANPRLLEEADWVGWRLAELLPLTDEQRLALLQEDDPHRRLDRLLGWLDV</sequence>
<dbReference type="PANTHER" id="PTHR46732">
    <property type="entry name" value="ATP-DEPENDENT PROTEASE LA (LON) DOMAIN PROTEIN"/>
    <property type="match status" value="1"/>
</dbReference>
<name>A0A921P0S1_9GAMM</name>
<dbReference type="InterPro" id="IPR015947">
    <property type="entry name" value="PUA-like_sf"/>
</dbReference>
<evidence type="ECO:0000313" key="3">
    <source>
        <dbReference type="Proteomes" id="UP000717981"/>
    </source>
</evidence>
<keyword evidence="2" id="KW-0378">Hydrolase</keyword>
<dbReference type="GO" id="GO:0006508">
    <property type="term" value="P:proteolysis"/>
    <property type="evidence" value="ECO:0007669"/>
    <property type="project" value="UniProtKB-KW"/>
</dbReference>
<dbReference type="GO" id="GO:0008233">
    <property type="term" value="F:peptidase activity"/>
    <property type="evidence" value="ECO:0007669"/>
    <property type="project" value="UniProtKB-KW"/>
</dbReference>
<evidence type="ECO:0000313" key="2">
    <source>
        <dbReference type="EMBL" id="KAF1688930.1"/>
    </source>
</evidence>
<protein>
    <submittedName>
        <fullName evidence="2">ATP-dependent protease</fullName>
    </submittedName>
</protein>
<keyword evidence="3" id="KW-1185">Reference proteome</keyword>
<dbReference type="SUPFAM" id="SSF88697">
    <property type="entry name" value="PUA domain-like"/>
    <property type="match status" value="1"/>
</dbReference>
<dbReference type="Gene3D" id="2.30.130.40">
    <property type="entry name" value="LON domain-like"/>
    <property type="match status" value="1"/>
</dbReference>
<evidence type="ECO:0000259" key="1">
    <source>
        <dbReference type="PROSITE" id="PS51787"/>
    </source>
</evidence>
<dbReference type="Pfam" id="PF02190">
    <property type="entry name" value="LON_substr_bdg"/>
    <property type="match status" value="1"/>
</dbReference>
<dbReference type="EMBL" id="PDWK01000032">
    <property type="protein sequence ID" value="KAF1688930.1"/>
    <property type="molecule type" value="Genomic_DNA"/>
</dbReference>
<dbReference type="AlphaFoldDB" id="A0A921P0S1"/>
<reference evidence="2" key="1">
    <citation type="submission" date="2017-10" db="EMBL/GenBank/DDBJ databases">
        <title>Whole genome sequencing of members of genus Pseudoxanthomonas.</title>
        <authorList>
            <person name="Kumar S."/>
            <person name="Bansal K."/>
            <person name="Kaur A."/>
            <person name="Patil P."/>
            <person name="Sharma S."/>
            <person name="Patil P.B."/>
        </authorList>
    </citation>
    <scope>NUCLEOTIDE SEQUENCE</scope>
    <source>
        <strain evidence="2">DSM 22914</strain>
    </source>
</reference>
<dbReference type="Proteomes" id="UP000717981">
    <property type="component" value="Unassembled WGS sequence"/>
</dbReference>